<keyword evidence="5 7" id="KW-0443">Lipid metabolism</keyword>
<reference evidence="10" key="3">
    <citation type="submission" date="2015-02" db="UniProtKB">
        <authorList>
            <consortium name="EnsemblProtists"/>
        </authorList>
    </citation>
    <scope>IDENTIFICATION</scope>
    <source>
        <strain evidence="10">DAOM BR144</strain>
    </source>
</reference>
<keyword evidence="4 7" id="KW-0442">Lipid degradation</keyword>
<evidence type="ECO:0000256" key="6">
    <source>
        <dbReference type="ARBA" id="ARBA00023180"/>
    </source>
</evidence>
<feature type="region of interest" description="Disordered" evidence="8">
    <location>
        <begin position="352"/>
        <end position="382"/>
    </location>
</feature>
<accession>K3X8S8</accession>
<dbReference type="PANTHER" id="PTHR12370">
    <property type="entry name" value="PHOSPHOLIPASE B-RELATED"/>
    <property type="match status" value="1"/>
</dbReference>
<evidence type="ECO:0000313" key="11">
    <source>
        <dbReference type="Proteomes" id="UP000019132"/>
    </source>
</evidence>
<dbReference type="GO" id="GO:0009395">
    <property type="term" value="P:phospholipid catabolic process"/>
    <property type="evidence" value="ECO:0007669"/>
    <property type="project" value="TreeGrafter"/>
</dbReference>
<evidence type="ECO:0000256" key="1">
    <source>
        <dbReference type="ARBA" id="ARBA00007835"/>
    </source>
</evidence>
<evidence type="ECO:0000256" key="9">
    <source>
        <dbReference type="SAM" id="Phobius"/>
    </source>
</evidence>
<keyword evidence="6" id="KW-0325">Glycoprotein</keyword>
<protein>
    <recommendedName>
        <fullName evidence="7">Phospholipase B-like</fullName>
        <ecNumber evidence="7">3.1.1.-</ecNumber>
    </recommendedName>
</protein>
<name>K3X8S8_GLOUD</name>
<evidence type="ECO:0000256" key="7">
    <source>
        <dbReference type="RuleBase" id="RU364138"/>
    </source>
</evidence>
<keyword evidence="2" id="KW-0732">Signal</keyword>
<evidence type="ECO:0000256" key="3">
    <source>
        <dbReference type="ARBA" id="ARBA00022801"/>
    </source>
</evidence>
<feature type="compositionally biased region" description="Polar residues" evidence="8">
    <location>
        <begin position="1"/>
        <end position="10"/>
    </location>
</feature>
<evidence type="ECO:0000256" key="8">
    <source>
        <dbReference type="SAM" id="MobiDB-lite"/>
    </source>
</evidence>
<dbReference type="PANTHER" id="PTHR12370:SF3">
    <property type="entry name" value="PHOSPHOLIPASE B-LIKE 2-RELATED"/>
    <property type="match status" value="1"/>
</dbReference>
<dbReference type="eggNOG" id="KOG3774">
    <property type="taxonomic scope" value="Eukaryota"/>
</dbReference>
<keyword evidence="9" id="KW-1133">Transmembrane helix</keyword>
<evidence type="ECO:0000256" key="4">
    <source>
        <dbReference type="ARBA" id="ARBA00022963"/>
    </source>
</evidence>
<dbReference type="EMBL" id="GL376597">
    <property type="status" value="NOT_ANNOTATED_CDS"/>
    <property type="molecule type" value="Genomic_DNA"/>
</dbReference>
<dbReference type="GO" id="GO:0004620">
    <property type="term" value="F:phospholipase activity"/>
    <property type="evidence" value="ECO:0007669"/>
    <property type="project" value="InterPro"/>
</dbReference>
<dbReference type="OMA" id="PEATVNW"/>
<evidence type="ECO:0000313" key="10">
    <source>
        <dbReference type="EnsemblProtists" id="PYU1_T013627"/>
    </source>
</evidence>
<dbReference type="HOGENOM" id="CLU_027106_4_0_1"/>
<sequence length="665" mass="75071">MTASATTTRNQRIHDRYGTFQEAHVQDPAAGPRRERPRGVVLSFVVGCMLVVALFAFSSERVAIAPDAFMNHHAQPHTSEDSTLGVTTTYVRVFARDGNGDVDALVSAQEEPHDGADAWATFNDSLHAIGWSQLWVNTGDLCETELQHSRLARKRRREIMFAAGYAEAALTHHRIDEHFLNVYLTFFPNGDAADLATLHSLQAFLRENLAWMREQVAYYDKHPTLTDNDDAQYWDTIGSILAQFDGLVQGYTRFSRSERPASDIDLFMLNADGDLEDLIPAIQRRANSHTKKDMSVNDKITQSFYKFLKNLKCSALIRILPDFSDVVWGHATWDVYSSMNRIFKHYEVPLPPPSPSSSSSRPASHQKVSGRRRKISMSSSPGYLSSVDDWYLTNAGLGVLETTHGVFNNELYEFVTPKSVLCWLRSKAANFLAEDGMSWAATFAKFNSGTYNDQWMIIDTNKFLPGTGFSKNGFTVLEQLPGYIHVEDMSTVINSVGYWGSYNVPYFASTYERSGFLAAYISTNRSESWSHANCTRAKIFQRDAPQVKSLDDLKRIMRYNNWREDPLSSRHASHAVASRYDLEEDPQWFALDGAIDAKVTSWSRLREQQNGDDGSGPYQLVCEAVSGPTCDQNPVFEWTDKVTALSPHFGQPNHFNFTFHEMVSH</sequence>
<dbReference type="EC" id="3.1.1.-" evidence="7"/>
<dbReference type="InterPro" id="IPR007000">
    <property type="entry name" value="PLipase_B-like"/>
</dbReference>
<keyword evidence="11" id="KW-1185">Reference proteome</keyword>
<reference evidence="11" key="1">
    <citation type="journal article" date="2010" name="Genome Biol.">
        <title>Genome sequence of the necrotrophic plant pathogen Pythium ultimum reveals original pathogenicity mechanisms and effector repertoire.</title>
        <authorList>
            <person name="Levesque C.A."/>
            <person name="Brouwer H."/>
            <person name="Cano L."/>
            <person name="Hamilton J.P."/>
            <person name="Holt C."/>
            <person name="Huitema E."/>
            <person name="Raffaele S."/>
            <person name="Robideau G.P."/>
            <person name="Thines M."/>
            <person name="Win J."/>
            <person name="Zerillo M.M."/>
            <person name="Beakes G.W."/>
            <person name="Boore J.L."/>
            <person name="Busam D."/>
            <person name="Dumas B."/>
            <person name="Ferriera S."/>
            <person name="Fuerstenberg S.I."/>
            <person name="Gachon C.M."/>
            <person name="Gaulin E."/>
            <person name="Govers F."/>
            <person name="Grenville-Briggs L."/>
            <person name="Horner N."/>
            <person name="Hostetler J."/>
            <person name="Jiang R.H."/>
            <person name="Johnson J."/>
            <person name="Krajaejun T."/>
            <person name="Lin H."/>
            <person name="Meijer H.J."/>
            <person name="Moore B."/>
            <person name="Morris P."/>
            <person name="Phuntmart V."/>
            <person name="Puiu D."/>
            <person name="Shetty J."/>
            <person name="Stajich J.E."/>
            <person name="Tripathy S."/>
            <person name="Wawra S."/>
            <person name="van West P."/>
            <person name="Whitty B.R."/>
            <person name="Coutinho P.M."/>
            <person name="Henrissat B."/>
            <person name="Martin F."/>
            <person name="Thomas P.D."/>
            <person name="Tyler B.M."/>
            <person name="De Vries R.P."/>
            <person name="Kamoun S."/>
            <person name="Yandell M."/>
            <person name="Tisserat N."/>
            <person name="Buell C.R."/>
        </authorList>
    </citation>
    <scope>NUCLEOTIDE SEQUENCE</scope>
    <source>
        <strain evidence="11">DAOM:BR144</strain>
    </source>
</reference>
<dbReference type="EnsemblProtists" id="PYU1_T013627">
    <property type="protein sequence ID" value="PYU1_T013627"/>
    <property type="gene ID" value="PYU1_G013598"/>
</dbReference>
<comment type="similarity">
    <text evidence="1 7">Belongs to the phospholipase B-like family.</text>
</comment>
<dbReference type="InParanoid" id="K3X8S8"/>
<comment type="function">
    <text evidence="7">Putative phospholipase.</text>
</comment>
<keyword evidence="9" id="KW-0812">Transmembrane</keyword>
<keyword evidence="9" id="KW-0472">Membrane</keyword>
<dbReference type="VEuPathDB" id="FungiDB:PYU1_G013598"/>
<dbReference type="GO" id="GO:0005576">
    <property type="term" value="C:extracellular region"/>
    <property type="evidence" value="ECO:0007669"/>
    <property type="project" value="TreeGrafter"/>
</dbReference>
<keyword evidence="3 7" id="KW-0378">Hydrolase</keyword>
<dbReference type="Pfam" id="PF04916">
    <property type="entry name" value="Phospholip_B"/>
    <property type="match status" value="1"/>
</dbReference>
<organism evidence="10 11">
    <name type="scientific">Globisporangium ultimum (strain ATCC 200006 / CBS 805.95 / DAOM BR144)</name>
    <name type="common">Pythium ultimum</name>
    <dbReference type="NCBI Taxonomy" id="431595"/>
    <lineage>
        <taxon>Eukaryota</taxon>
        <taxon>Sar</taxon>
        <taxon>Stramenopiles</taxon>
        <taxon>Oomycota</taxon>
        <taxon>Peronosporomycetes</taxon>
        <taxon>Pythiales</taxon>
        <taxon>Pythiaceae</taxon>
        <taxon>Globisporangium</taxon>
    </lineage>
</organism>
<evidence type="ECO:0000256" key="2">
    <source>
        <dbReference type="ARBA" id="ARBA00022729"/>
    </source>
</evidence>
<dbReference type="AlphaFoldDB" id="K3X8S8"/>
<dbReference type="Proteomes" id="UP000019132">
    <property type="component" value="Unassembled WGS sequence"/>
</dbReference>
<proteinExistence type="inferred from homology"/>
<dbReference type="Gene3D" id="3.60.60.30">
    <property type="match status" value="1"/>
</dbReference>
<feature type="transmembrane region" description="Helical" evidence="9">
    <location>
        <begin position="39"/>
        <end position="57"/>
    </location>
</feature>
<reference evidence="11" key="2">
    <citation type="submission" date="2010-04" db="EMBL/GenBank/DDBJ databases">
        <authorList>
            <person name="Buell R."/>
            <person name="Hamilton J."/>
            <person name="Hostetler J."/>
        </authorList>
    </citation>
    <scope>NUCLEOTIDE SEQUENCE [LARGE SCALE GENOMIC DNA]</scope>
    <source>
        <strain evidence="11">DAOM:BR144</strain>
    </source>
</reference>
<feature type="region of interest" description="Disordered" evidence="8">
    <location>
        <begin position="1"/>
        <end position="34"/>
    </location>
</feature>
<evidence type="ECO:0000256" key="5">
    <source>
        <dbReference type="ARBA" id="ARBA00023098"/>
    </source>
</evidence>